<dbReference type="GO" id="GO:0005524">
    <property type="term" value="F:ATP binding"/>
    <property type="evidence" value="ECO:0007669"/>
    <property type="project" value="UniProtKB-UniRule"/>
</dbReference>
<dbReference type="PANTHER" id="PTHR10285">
    <property type="entry name" value="URIDINE KINASE"/>
    <property type="match status" value="1"/>
</dbReference>
<dbReference type="AlphaFoldDB" id="A0A447CS48"/>
<evidence type="ECO:0000256" key="13">
    <source>
        <dbReference type="ARBA" id="ARBA00032866"/>
    </source>
</evidence>
<dbReference type="SUPFAM" id="SSF52540">
    <property type="entry name" value="P-loop containing nucleoside triphosphate hydrolases"/>
    <property type="match status" value="1"/>
</dbReference>
<feature type="domain" description="Phosphoribulokinase/uridine kinase" evidence="16">
    <location>
        <begin position="98"/>
        <end position="254"/>
    </location>
</feature>
<dbReference type="GO" id="GO:0015937">
    <property type="term" value="P:coenzyme A biosynthetic process"/>
    <property type="evidence" value="ECO:0007669"/>
    <property type="project" value="UniProtKB-UniRule"/>
</dbReference>
<dbReference type="Proteomes" id="UP000289200">
    <property type="component" value="Unassembled WGS sequence"/>
</dbReference>
<dbReference type="EMBL" id="UWOC01000088">
    <property type="protein sequence ID" value="VCU07982.1"/>
    <property type="molecule type" value="Genomic_DNA"/>
</dbReference>
<evidence type="ECO:0000256" key="3">
    <source>
        <dbReference type="ARBA" id="ARBA00005225"/>
    </source>
</evidence>
<sequence length="325" mass="37298">MSDPMDQLVAPRTDNHLSPYRVFSRDDWAALREDTPMTLEPDEVIRLRSVHDRLDIPEIEEIYLPLSRLLSLYVAATQRLFRAQQRFLNTVDAKVPYVIGVAGSVAAGKSTTARVLQALLARWPNVPKVDLVTTDGFLFPNAVLEQEGLMDKKGFPESYDLSALLRFLSHIKAGRRPVRAPVYSHLVYDVVPNDWIEIDRPDILIVEGVNVLQTGRPPKDGKAIPFVSDFFDFSIYIDADEEVLRHWYVKRFLALRTTAFRDPKSYFRRYSQLTDEQAIGMATDIWSRINLVNLQENILPTRQRADLILKKGETHRIAEVALRRL</sequence>
<keyword evidence="12 14" id="KW-0173">Coenzyme A biosynthesis</keyword>
<gene>
    <name evidence="14 17" type="primary">coaA</name>
    <name evidence="17" type="ORF">RHODGE_RHODGE_01125</name>
</gene>
<protein>
    <recommendedName>
        <fullName evidence="6 14">Pantothenate kinase</fullName>
        <ecNumber evidence="5 14">2.7.1.33</ecNumber>
    </recommendedName>
    <alternativeName>
        <fullName evidence="13 14">Pantothenic acid kinase</fullName>
    </alternativeName>
</protein>
<comment type="caution">
    <text evidence="17">The sequence shown here is derived from an EMBL/GenBank/DDBJ whole genome shotgun (WGS) entry which is preliminary data.</text>
</comment>
<evidence type="ECO:0000256" key="9">
    <source>
        <dbReference type="ARBA" id="ARBA00022741"/>
    </source>
</evidence>
<dbReference type="HAMAP" id="MF_00215">
    <property type="entry name" value="Pantothen_kinase_1"/>
    <property type="match status" value="1"/>
</dbReference>
<evidence type="ECO:0000256" key="1">
    <source>
        <dbReference type="ARBA" id="ARBA00001206"/>
    </source>
</evidence>
<dbReference type="GO" id="GO:0004594">
    <property type="term" value="F:pantothenate kinase activity"/>
    <property type="evidence" value="ECO:0007669"/>
    <property type="project" value="UniProtKB-UniRule"/>
</dbReference>
<evidence type="ECO:0000313" key="18">
    <source>
        <dbReference type="Proteomes" id="UP000289200"/>
    </source>
</evidence>
<evidence type="ECO:0000256" key="2">
    <source>
        <dbReference type="ARBA" id="ARBA00004496"/>
    </source>
</evidence>
<keyword evidence="11 14" id="KW-0067">ATP-binding</keyword>
<name>A0A447CS48_9BRAD</name>
<dbReference type="Gene3D" id="3.40.50.300">
    <property type="entry name" value="P-loop containing nucleotide triphosphate hydrolases"/>
    <property type="match status" value="1"/>
</dbReference>
<dbReference type="InterPro" id="IPR027417">
    <property type="entry name" value="P-loop_NTPase"/>
</dbReference>
<organism evidence="17 18">
    <name type="scientific">Rhodoplanes serenus</name>
    <dbReference type="NCBI Taxonomy" id="200615"/>
    <lineage>
        <taxon>Bacteria</taxon>
        <taxon>Pseudomonadati</taxon>
        <taxon>Pseudomonadota</taxon>
        <taxon>Alphaproteobacteria</taxon>
        <taxon>Hyphomicrobiales</taxon>
        <taxon>Nitrobacteraceae</taxon>
        <taxon>Rhodoplanes</taxon>
    </lineage>
</organism>
<evidence type="ECO:0000313" key="17">
    <source>
        <dbReference type="EMBL" id="VCU07982.1"/>
    </source>
</evidence>
<dbReference type="InterPro" id="IPR006083">
    <property type="entry name" value="PRK/URK"/>
</dbReference>
<proteinExistence type="inferred from homology"/>
<evidence type="ECO:0000256" key="6">
    <source>
        <dbReference type="ARBA" id="ARBA00015080"/>
    </source>
</evidence>
<evidence type="ECO:0000256" key="12">
    <source>
        <dbReference type="ARBA" id="ARBA00022993"/>
    </source>
</evidence>
<dbReference type="NCBIfam" id="TIGR00554">
    <property type="entry name" value="panK_bact"/>
    <property type="match status" value="1"/>
</dbReference>
<comment type="pathway">
    <text evidence="3 14 15">Cofactor biosynthesis; coenzyme A biosynthesis; CoA from (R)-pantothenate: step 1/5.</text>
</comment>
<comment type="subcellular location">
    <subcellularLocation>
        <location evidence="2 14 15">Cytoplasm</location>
    </subcellularLocation>
</comment>
<keyword evidence="10 14" id="KW-0418">Kinase</keyword>
<dbReference type="EC" id="2.7.1.33" evidence="5 14"/>
<keyword evidence="8 14" id="KW-0808">Transferase</keyword>
<dbReference type="Pfam" id="PF00485">
    <property type="entry name" value="PRK"/>
    <property type="match status" value="1"/>
</dbReference>
<comment type="caution">
    <text evidence="14">Lacks conserved residue(s) required for the propagation of feature annotation.</text>
</comment>
<keyword evidence="7 14" id="KW-0963">Cytoplasm</keyword>
<evidence type="ECO:0000256" key="7">
    <source>
        <dbReference type="ARBA" id="ARBA00022490"/>
    </source>
</evidence>
<dbReference type="InterPro" id="IPR004566">
    <property type="entry name" value="PanK"/>
</dbReference>
<dbReference type="CDD" id="cd02025">
    <property type="entry name" value="PanK"/>
    <property type="match status" value="1"/>
</dbReference>
<dbReference type="UniPathway" id="UPA00241">
    <property type="reaction ID" value="UER00352"/>
</dbReference>
<comment type="similarity">
    <text evidence="4 14 15">Belongs to the prokaryotic pantothenate kinase family.</text>
</comment>
<evidence type="ECO:0000256" key="10">
    <source>
        <dbReference type="ARBA" id="ARBA00022777"/>
    </source>
</evidence>
<evidence type="ECO:0000256" key="14">
    <source>
        <dbReference type="HAMAP-Rule" id="MF_00215"/>
    </source>
</evidence>
<dbReference type="RefSeq" id="WP_371851685.1">
    <property type="nucleotide sequence ID" value="NZ_NPEW01000350.1"/>
</dbReference>
<evidence type="ECO:0000256" key="4">
    <source>
        <dbReference type="ARBA" id="ARBA00006087"/>
    </source>
</evidence>
<keyword evidence="18" id="KW-1185">Reference proteome</keyword>
<comment type="catalytic activity">
    <reaction evidence="1 14 15">
        <text>(R)-pantothenate + ATP = (R)-4'-phosphopantothenate + ADP + H(+)</text>
        <dbReference type="Rhea" id="RHEA:16373"/>
        <dbReference type="ChEBI" id="CHEBI:10986"/>
        <dbReference type="ChEBI" id="CHEBI:15378"/>
        <dbReference type="ChEBI" id="CHEBI:29032"/>
        <dbReference type="ChEBI" id="CHEBI:30616"/>
        <dbReference type="ChEBI" id="CHEBI:456216"/>
        <dbReference type="EC" id="2.7.1.33"/>
    </reaction>
</comment>
<evidence type="ECO:0000256" key="8">
    <source>
        <dbReference type="ARBA" id="ARBA00022679"/>
    </source>
</evidence>
<evidence type="ECO:0000256" key="5">
    <source>
        <dbReference type="ARBA" id="ARBA00012102"/>
    </source>
</evidence>
<accession>A0A447CS48</accession>
<dbReference type="PIRSF" id="PIRSF000545">
    <property type="entry name" value="Pantothenate_kin"/>
    <property type="match status" value="1"/>
</dbReference>
<dbReference type="GO" id="GO:0005737">
    <property type="term" value="C:cytoplasm"/>
    <property type="evidence" value="ECO:0007669"/>
    <property type="project" value="UniProtKB-SubCell"/>
</dbReference>
<reference evidence="18" key="1">
    <citation type="submission" date="2018-10" db="EMBL/GenBank/DDBJ databases">
        <authorList>
            <person name="Peiro R."/>
            <person name="Begona"/>
            <person name="Cbmso G."/>
            <person name="Lopez M."/>
            <person name="Gonzalez S."/>
            <person name="Sacristan E."/>
            <person name="Castillo E."/>
        </authorList>
    </citation>
    <scope>NUCLEOTIDE SEQUENCE [LARGE SCALE GENOMIC DNA]</scope>
</reference>
<evidence type="ECO:0000256" key="15">
    <source>
        <dbReference type="RuleBase" id="RU003530"/>
    </source>
</evidence>
<evidence type="ECO:0000259" key="16">
    <source>
        <dbReference type="Pfam" id="PF00485"/>
    </source>
</evidence>
<evidence type="ECO:0000256" key="11">
    <source>
        <dbReference type="ARBA" id="ARBA00022840"/>
    </source>
</evidence>
<keyword evidence="9 14" id="KW-0547">Nucleotide-binding</keyword>